<dbReference type="Proteomes" id="UP001617714">
    <property type="component" value="Unassembled WGS sequence"/>
</dbReference>
<evidence type="ECO:0000313" key="7">
    <source>
        <dbReference type="Proteomes" id="UP000464054"/>
    </source>
</evidence>
<evidence type="ECO:0000256" key="3">
    <source>
        <dbReference type="ARBA" id="ARBA00023163"/>
    </source>
</evidence>
<dbReference type="GeneID" id="90771862"/>
<evidence type="ECO:0000256" key="2">
    <source>
        <dbReference type="ARBA" id="ARBA00023125"/>
    </source>
</evidence>
<keyword evidence="1" id="KW-0805">Transcription regulation</keyword>
<dbReference type="EMBL" id="JBIXKD010000039">
    <property type="protein sequence ID" value="MFJ5323845.1"/>
    <property type="molecule type" value="Genomic_DNA"/>
</dbReference>
<keyword evidence="8" id="KW-1185">Reference proteome</keyword>
<dbReference type="SMART" id="SM00342">
    <property type="entry name" value="HTH_ARAC"/>
    <property type="match status" value="1"/>
</dbReference>
<dbReference type="InterPro" id="IPR009594">
    <property type="entry name" value="Tscrpt_reg_HTH_AraC_N"/>
</dbReference>
<dbReference type="RefSeq" id="WP_052012124.1">
    <property type="nucleotide sequence ID" value="NZ_CP046377.1"/>
</dbReference>
<dbReference type="EMBL" id="CP046377">
    <property type="protein sequence ID" value="QHQ25264.1"/>
    <property type="molecule type" value="Genomic_DNA"/>
</dbReference>
<dbReference type="Gene3D" id="1.10.10.60">
    <property type="entry name" value="Homeodomain-like"/>
    <property type="match status" value="1"/>
</dbReference>
<dbReference type="PROSITE" id="PS00041">
    <property type="entry name" value="HTH_ARAC_FAMILY_1"/>
    <property type="match status" value="1"/>
</dbReference>
<evidence type="ECO:0000256" key="1">
    <source>
        <dbReference type="ARBA" id="ARBA00023015"/>
    </source>
</evidence>
<evidence type="ECO:0000313" key="5">
    <source>
        <dbReference type="EMBL" id="MFJ5323845.1"/>
    </source>
</evidence>
<dbReference type="PANTHER" id="PTHR43436:SF1">
    <property type="entry name" value="TRANSCRIPTIONAL REGULATORY PROTEIN"/>
    <property type="match status" value="1"/>
</dbReference>
<dbReference type="SUPFAM" id="SSF46689">
    <property type="entry name" value="Homeodomain-like"/>
    <property type="match status" value="2"/>
</dbReference>
<dbReference type="InterPro" id="IPR018060">
    <property type="entry name" value="HTH_AraC"/>
</dbReference>
<keyword evidence="3" id="KW-0804">Transcription</keyword>
<sequence>MISAQSPKKQRDDYLSTLISDIGERTPGTGDFGTAIPGLDLFRRNAPAPPVSCMVPPSIVLVVDGAKKMWVGGEGYEYDSSRFLVTSLDLPANSEVTEASSDQPCLGLAFKLDQRVLAELIAHGNLSPRRDRSVSTGVGIGTVTEAILAPFSRLVALLDEPEAIPILEPMIQREIHYRLLMSDQAARLRQVAAVDGHGHRIGKAIDWLKVNFALPLRVEELAHHSQMSTPSFHQHFRQLTAMSPIQYQKWLRLNEAKRLMLNEHRDVSTAAFEVGYESPSQFSREYSRMFGVAPKRDIATLREKARENVGINVTAYAQISKPNTATL</sequence>
<feature type="domain" description="HTH araC/xylS-type" evidence="4">
    <location>
        <begin position="202"/>
        <end position="300"/>
    </location>
</feature>
<organism evidence="6 7">
    <name type="scientific">Pectobacterium parvum</name>
    <dbReference type="NCBI Taxonomy" id="2778550"/>
    <lineage>
        <taxon>Bacteria</taxon>
        <taxon>Pseudomonadati</taxon>
        <taxon>Pseudomonadota</taxon>
        <taxon>Gammaproteobacteria</taxon>
        <taxon>Enterobacterales</taxon>
        <taxon>Pectobacteriaceae</taxon>
        <taxon>Pectobacterium</taxon>
    </lineage>
</organism>
<dbReference type="Pfam" id="PF06719">
    <property type="entry name" value="AraC_N"/>
    <property type="match status" value="1"/>
</dbReference>
<protein>
    <submittedName>
        <fullName evidence="5">AraC family transcriptional regulator N-terminal domain-containing protein</fullName>
    </submittedName>
    <submittedName>
        <fullName evidence="6">Helix-turn-helix domain-containing protein</fullName>
    </submittedName>
</protein>
<dbReference type="PANTHER" id="PTHR43436">
    <property type="entry name" value="ARAC-FAMILY TRANSCRIPTIONAL REGULATOR"/>
    <property type="match status" value="1"/>
</dbReference>
<dbReference type="AlphaFoldDB" id="A0AAP9IKI3"/>
<dbReference type="Pfam" id="PF12833">
    <property type="entry name" value="HTH_18"/>
    <property type="match status" value="1"/>
</dbReference>
<proteinExistence type="predicted"/>
<reference evidence="6" key="2">
    <citation type="journal article" date="2022" name="Plant Pathol J">
        <title>Comparative Genomic Analysis of Pathogenic Factors of Pectobacterium Species Isolated in South Korea Using Whole-Genome Sequencing.</title>
        <authorList>
            <person name="Jee S."/>
            <person name="Kang I.J."/>
            <person name="Bak G."/>
            <person name="Kang S."/>
            <person name="Lee J."/>
            <person name="Heu S."/>
            <person name="Hwang I."/>
        </authorList>
    </citation>
    <scope>NUCLEOTIDE SEQUENCE</scope>
    <source>
        <strain evidence="6">PZ1</strain>
    </source>
</reference>
<evidence type="ECO:0000313" key="8">
    <source>
        <dbReference type="Proteomes" id="UP001617714"/>
    </source>
</evidence>
<dbReference type="InterPro" id="IPR018062">
    <property type="entry name" value="HTH_AraC-typ_CS"/>
</dbReference>
<reference evidence="7" key="1">
    <citation type="submission" date="2019-11" db="EMBL/GenBank/DDBJ databases">
        <authorList>
            <person name="Jee S."/>
        </authorList>
    </citation>
    <scope>NUCLEOTIDE SEQUENCE [LARGE SCALE GENOMIC DNA]</scope>
    <source>
        <strain evidence="7">PZ1</strain>
    </source>
</reference>
<dbReference type="Proteomes" id="UP000464054">
    <property type="component" value="Chromosome"/>
</dbReference>
<evidence type="ECO:0000313" key="6">
    <source>
        <dbReference type="EMBL" id="QHQ25264.1"/>
    </source>
</evidence>
<dbReference type="PROSITE" id="PS01124">
    <property type="entry name" value="HTH_ARAC_FAMILY_2"/>
    <property type="match status" value="1"/>
</dbReference>
<evidence type="ECO:0000259" key="4">
    <source>
        <dbReference type="PROSITE" id="PS01124"/>
    </source>
</evidence>
<accession>A0AAP9IKI3</accession>
<gene>
    <name evidence="5" type="ORF">ACIPSN_21305</name>
    <name evidence="6" type="ORF">GMX10_15285</name>
</gene>
<dbReference type="InterPro" id="IPR009057">
    <property type="entry name" value="Homeodomain-like_sf"/>
</dbReference>
<dbReference type="GO" id="GO:0043565">
    <property type="term" value="F:sequence-specific DNA binding"/>
    <property type="evidence" value="ECO:0007669"/>
    <property type="project" value="InterPro"/>
</dbReference>
<keyword evidence="2" id="KW-0238">DNA-binding</keyword>
<name>A0AAP9IKI3_9GAMM</name>
<dbReference type="GO" id="GO:0003700">
    <property type="term" value="F:DNA-binding transcription factor activity"/>
    <property type="evidence" value="ECO:0007669"/>
    <property type="project" value="InterPro"/>
</dbReference>
<reference evidence="5 8" key="3">
    <citation type="submission" date="2024-10" db="EMBL/GenBank/DDBJ databases">
        <authorList>
            <person name="Lu C.-H."/>
        </authorList>
    </citation>
    <scope>NUCLEOTIDE SEQUENCE [LARGE SCALE GENOMIC DNA]</scope>
    <source>
        <strain evidence="5 8">22QBSP01-2</strain>
    </source>
</reference>